<reference evidence="2 3" key="1">
    <citation type="submission" date="2013-12" db="EMBL/GenBank/DDBJ databases">
        <authorList>
            <person name="Zelazny A."/>
            <person name="Olivier K."/>
            <person name="Holland S."/>
            <person name="Lenaerts A."/>
            <person name="Ordway D."/>
            <person name="DeGroote M.A."/>
            <person name="Parker T."/>
            <person name="Sizemore C."/>
            <person name="Tallon L.J."/>
            <person name="Sadzewicz L.K."/>
            <person name="Sengamalay N."/>
            <person name="Fraser C.M."/>
            <person name="Hine E."/>
            <person name="Shefchek K.A."/>
            <person name="Das S.P."/>
            <person name="Tettelin H."/>
        </authorList>
    </citation>
    <scope>NUCLEOTIDE SEQUENCE [LARGE SCALE GENOMIC DNA]</scope>
    <source>
        <strain evidence="2 3">1513</strain>
    </source>
</reference>
<dbReference type="Proteomes" id="UP000023351">
    <property type="component" value="Unassembled WGS sequence"/>
</dbReference>
<evidence type="ECO:0000256" key="1">
    <source>
        <dbReference type="SAM" id="MobiDB-lite"/>
    </source>
</evidence>
<dbReference type="PATRIC" id="fig|1299321.3.peg.1154"/>
<dbReference type="AlphaFoldDB" id="X8DTE4"/>
<gene>
    <name evidence="2" type="ORF">I540_1205</name>
</gene>
<dbReference type="EMBL" id="JAOJ01000002">
    <property type="protein sequence ID" value="EUA70770.1"/>
    <property type="molecule type" value="Genomic_DNA"/>
</dbReference>
<comment type="caution">
    <text evidence="2">The sequence shown here is derived from an EMBL/GenBank/DDBJ whole genome shotgun (WGS) entry which is preliminary data.</text>
</comment>
<proteinExistence type="predicted"/>
<protein>
    <submittedName>
        <fullName evidence="2">Uncharacterized protein</fullName>
    </submittedName>
</protein>
<organism evidence="2 3">
    <name type="scientific">Mycobacteroides abscessus subsp. bolletii 1513</name>
    <dbReference type="NCBI Taxonomy" id="1299321"/>
    <lineage>
        <taxon>Bacteria</taxon>
        <taxon>Bacillati</taxon>
        <taxon>Actinomycetota</taxon>
        <taxon>Actinomycetes</taxon>
        <taxon>Mycobacteriales</taxon>
        <taxon>Mycobacteriaceae</taxon>
        <taxon>Mycobacteroides</taxon>
        <taxon>Mycobacteroides abscessus</taxon>
    </lineage>
</organism>
<name>X8DTE4_9MYCO</name>
<accession>X8DTE4</accession>
<feature type="region of interest" description="Disordered" evidence="1">
    <location>
        <begin position="50"/>
        <end position="92"/>
    </location>
</feature>
<evidence type="ECO:0000313" key="2">
    <source>
        <dbReference type="EMBL" id="EUA70770.1"/>
    </source>
</evidence>
<sequence>MFPVAKRGGVLPIGSNKTVPLFGERSAELAANCVMIIEFVVDDHAIGQSHVDLSGSRRESRQTVHPGRRSRSEVNSAHDLSPGPSVKRREAI</sequence>
<evidence type="ECO:0000313" key="3">
    <source>
        <dbReference type="Proteomes" id="UP000023351"/>
    </source>
</evidence>